<dbReference type="Gene3D" id="3.50.50.60">
    <property type="entry name" value="FAD/NAD(P)-binding domain"/>
    <property type="match status" value="2"/>
</dbReference>
<reference evidence="2 3" key="1">
    <citation type="submission" date="2019-06" db="EMBL/GenBank/DDBJ databases">
        <title>Genomic Encyclopedia of Type Strains, Phase IV (KMG-V): Genome sequencing to study the core and pangenomes of soil and plant-associated prokaryotes.</title>
        <authorList>
            <person name="Whitman W."/>
        </authorList>
    </citation>
    <scope>NUCLEOTIDE SEQUENCE [LARGE SCALE GENOMIC DNA]</scope>
    <source>
        <strain evidence="2 3">BR 10355</strain>
    </source>
</reference>
<dbReference type="RefSeq" id="WP_146992605.1">
    <property type="nucleotide sequence ID" value="NZ_VITY01000021.1"/>
</dbReference>
<dbReference type="OrthoDB" id="9773233at2"/>
<keyword evidence="1" id="KW-0560">Oxidoreductase</keyword>
<comment type="caution">
    <text evidence="2">The sequence shown here is derived from an EMBL/GenBank/DDBJ whole genome shotgun (WGS) entry which is preliminary data.</text>
</comment>
<evidence type="ECO:0000313" key="3">
    <source>
        <dbReference type="Proteomes" id="UP000321304"/>
    </source>
</evidence>
<dbReference type="GO" id="GO:0050660">
    <property type="term" value="F:flavin adenine dinucleotide binding"/>
    <property type="evidence" value="ECO:0007669"/>
    <property type="project" value="TreeGrafter"/>
</dbReference>
<protein>
    <submittedName>
        <fullName evidence="2">Putative flavoprotein involved in K+ transport</fullName>
    </submittedName>
</protein>
<dbReference type="GO" id="GO:0004497">
    <property type="term" value="F:monooxygenase activity"/>
    <property type="evidence" value="ECO:0007669"/>
    <property type="project" value="TreeGrafter"/>
</dbReference>
<dbReference type="InterPro" id="IPR050982">
    <property type="entry name" value="Auxin_biosynth/cation_transpt"/>
</dbReference>
<sequence>MPDETVDTLVIGGGQAGLTMSHRLKQRGVGHLVLERRRIAERWRSERWDGLMFQFPNWSVRLPEFAFPHSDPDGFSDTAAIIAFIEDYAAFVAPPLRCGVEVTRLRRDAGGFLAECAGGSIAARNVVIATGPYQRPLRPDVLREHPGLFQVHASGYKNPAQLPDGAVLVIGAGASGAQITEELVRAGRHVFLSVGRHNRLPRRYRGRDLFWWLAEMGVDETPVEQRGPSRLLPVISGAHGGHTIDFRRFAADGVTLLGRVTAARDGVLAIAPDLVTNIANGDAYYATFLGIVDDFIATRGLDHPGDPLARVRLPDPPCLTAPFETIDLGAERIGSVIWATGYGLDLYWIEIPVLDANGAPRHHHGVSEVPGLYFLGLQWLSKMKSSFLSGVGDDAALLADHIAAQTKGWNRIAPRK</sequence>
<dbReference type="PRINTS" id="PR00368">
    <property type="entry name" value="FADPNR"/>
</dbReference>
<name>A0A560KWF3_9BRAD</name>
<dbReference type="InterPro" id="IPR036188">
    <property type="entry name" value="FAD/NAD-bd_sf"/>
</dbReference>
<organism evidence="2 3">
    <name type="scientific">Bradyrhizobium macuxiense</name>
    <dbReference type="NCBI Taxonomy" id="1755647"/>
    <lineage>
        <taxon>Bacteria</taxon>
        <taxon>Pseudomonadati</taxon>
        <taxon>Pseudomonadota</taxon>
        <taxon>Alphaproteobacteria</taxon>
        <taxon>Hyphomicrobiales</taxon>
        <taxon>Nitrobacteraceae</taxon>
        <taxon>Bradyrhizobium</taxon>
    </lineage>
</organism>
<evidence type="ECO:0000313" key="2">
    <source>
        <dbReference type="EMBL" id="TWB87573.1"/>
    </source>
</evidence>
<dbReference type="Proteomes" id="UP000321304">
    <property type="component" value="Unassembled WGS sequence"/>
</dbReference>
<keyword evidence="3" id="KW-1185">Reference proteome</keyword>
<proteinExistence type="predicted"/>
<dbReference type="Pfam" id="PF13738">
    <property type="entry name" value="Pyr_redox_3"/>
    <property type="match status" value="1"/>
</dbReference>
<dbReference type="SUPFAM" id="SSF51905">
    <property type="entry name" value="FAD/NAD(P)-binding domain"/>
    <property type="match status" value="1"/>
</dbReference>
<dbReference type="PRINTS" id="PR00411">
    <property type="entry name" value="PNDRDTASEI"/>
</dbReference>
<accession>A0A560KWF3</accession>
<evidence type="ECO:0000256" key="1">
    <source>
        <dbReference type="ARBA" id="ARBA00023002"/>
    </source>
</evidence>
<dbReference type="AlphaFoldDB" id="A0A560KWF3"/>
<dbReference type="PANTHER" id="PTHR43539:SF78">
    <property type="entry name" value="FLAVIN-CONTAINING MONOOXYGENASE"/>
    <property type="match status" value="1"/>
</dbReference>
<dbReference type="PANTHER" id="PTHR43539">
    <property type="entry name" value="FLAVIN-BINDING MONOOXYGENASE-LIKE PROTEIN (AFU_ORTHOLOGUE AFUA_4G09220)"/>
    <property type="match status" value="1"/>
</dbReference>
<dbReference type="EMBL" id="VITY01000021">
    <property type="protein sequence ID" value="TWB87573.1"/>
    <property type="molecule type" value="Genomic_DNA"/>
</dbReference>
<gene>
    <name evidence="2" type="ORF">FBZ93_121134</name>
</gene>